<proteinExistence type="predicted"/>
<feature type="region of interest" description="Disordered" evidence="1">
    <location>
        <begin position="242"/>
        <end position="301"/>
    </location>
</feature>
<dbReference type="EMBL" id="JASSZA010000001">
    <property type="protein sequence ID" value="KAK2120782.1"/>
    <property type="molecule type" value="Genomic_DNA"/>
</dbReference>
<comment type="caution">
    <text evidence="2">The sequence shown here is derived from an EMBL/GenBank/DDBJ whole genome shotgun (WGS) entry which is preliminary data.</text>
</comment>
<evidence type="ECO:0000256" key="1">
    <source>
        <dbReference type="SAM" id="MobiDB-lite"/>
    </source>
</evidence>
<feature type="region of interest" description="Disordered" evidence="1">
    <location>
        <begin position="1"/>
        <end position="58"/>
    </location>
</feature>
<reference evidence="2 3" key="1">
    <citation type="submission" date="2023-05" db="EMBL/GenBank/DDBJ databases">
        <title>B98-5 Cell Line De Novo Hybrid Assembly: An Optical Mapping Approach.</title>
        <authorList>
            <person name="Kananen K."/>
            <person name="Auerbach J.A."/>
            <person name="Kautto E."/>
            <person name="Blachly J.S."/>
        </authorList>
    </citation>
    <scope>NUCLEOTIDE SEQUENCE [LARGE SCALE GENOMIC DNA]</scope>
    <source>
        <strain evidence="2">B95-8</strain>
        <tissue evidence="2">Cell line</tissue>
    </source>
</reference>
<evidence type="ECO:0000313" key="3">
    <source>
        <dbReference type="Proteomes" id="UP001266305"/>
    </source>
</evidence>
<name>A0ABQ9WGK8_SAGOE</name>
<feature type="region of interest" description="Disordered" evidence="1">
    <location>
        <begin position="122"/>
        <end position="143"/>
    </location>
</feature>
<accession>A0ABQ9WGK8</accession>
<sequence length="401" mass="43027">MSLAEQEVWQQLPEGLRTGRGGPTSPGLQTLRFPDREASGRETNTSVPDPSHPTGPTPQSWAFCPLELRILLPPAWSSCGCTGYAHSDKRPPKQTQPCWQYPRPRQHGGEGLCPESLSPVATLKSRGQSGPQEAPQAVGSITTKLKPREEVGFAVTCPSMHWKRDRTAGHRQDLVSSNPSPKVKPPGCPKRDPEAWLLSFLGKGLGMQDGWTVRACRAGIHWKLKEQEEAPFLGPPMPWKSGRANAAESEPGVPLGGTGSREPRWGITQGLWAGQAGEERVSREEQTGEAAIWDRQPPGGKHKCLAGDGSLSEGDTGSQGPAWSWARCSSEILTVPSGGHVPSGTLTRASLGTRDRPLGPALASCGIWDWPHPVRLNCGGYCQLGVWAAEGSPAPTWSLGL</sequence>
<feature type="compositionally biased region" description="Basic and acidic residues" evidence="1">
    <location>
        <begin position="277"/>
        <end position="286"/>
    </location>
</feature>
<feature type="region of interest" description="Disordered" evidence="1">
    <location>
        <begin position="162"/>
        <end position="189"/>
    </location>
</feature>
<gene>
    <name evidence="2" type="ORF">P7K49_002168</name>
</gene>
<dbReference type="Proteomes" id="UP001266305">
    <property type="component" value="Unassembled WGS sequence"/>
</dbReference>
<keyword evidence="3" id="KW-1185">Reference proteome</keyword>
<protein>
    <submittedName>
        <fullName evidence="2">Uncharacterized protein</fullName>
    </submittedName>
</protein>
<evidence type="ECO:0000313" key="2">
    <source>
        <dbReference type="EMBL" id="KAK2120782.1"/>
    </source>
</evidence>
<organism evidence="2 3">
    <name type="scientific">Saguinus oedipus</name>
    <name type="common">Cotton-top tamarin</name>
    <name type="synonym">Oedipomidas oedipus</name>
    <dbReference type="NCBI Taxonomy" id="9490"/>
    <lineage>
        <taxon>Eukaryota</taxon>
        <taxon>Metazoa</taxon>
        <taxon>Chordata</taxon>
        <taxon>Craniata</taxon>
        <taxon>Vertebrata</taxon>
        <taxon>Euteleostomi</taxon>
        <taxon>Mammalia</taxon>
        <taxon>Eutheria</taxon>
        <taxon>Euarchontoglires</taxon>
        <taxon>Primates</taxon>
        <taxon>Haplorrhini</taxon>
        <taxon>Platyrrhini</taxon>
        <taxon>Cebidae</taxon>
        <taxon>Callitrichinae</taxon>
        <taxon>Saguinus</taxon>
    </lineage>
</organism>